<feature type="region of interest" description="Disordered" evidence="1">
    <location>
        <begin position="69"/>
        <end position="128"/>
    </location>
</feature>
<comment type="caution">
    <text evidence="2">The sequence shown here is derived from an EMBL/GenBank/DDBJ whole genome shotgun (WGS) entry which is preliminary data.</text>
</comment>
<dbReference type="EMBL" id="JANPWB010000004">
    <property type="protein sequence ID" value="KAJ1194053.1"/>
    <property type="molecule type" value="Genomic_DNA"/>
</dbReference>
<dbReference type="AlphaFoldDB" id="A0AAV7UYP1"/>
<proteinExistence type="predicted"/>
<reference evidence="2" key="1">
    <citation type="journal article" date="2022" name="bioRxiv">
        <title>Sequencing and chromosome-scale assembly of the giantPleurodeles waltlgenome.</title>
        <authorList>
            <person name="Brown T."/>
            <person name="Elewa A."/>
            <person name="Iarovenko S."/>
            <person name="Subramanian E."/>
            <person name="Araus A.J."/>
            <person name="Petzold A."/>
            <person name="Susuki M."/>
            <person name="Suzuki K.-i.T."/>
            <person name="Hayashi T."/>
            <person name="Toyoda A."/>
            <person name="Oliveira C."/>
            <person name="Osipova E."/>
            <person name="Leigh N.D."/>
            <person name="Simon A."/>
            <person name="Yun M.H."/>
        </authorList>
    </citation>
    <scope>NUCLEOTIDE SEQUENCE</scope>
    <source>
        <strain evidence="2">20211129_DDA</strain>
        <tissue evidence="2">Liver</tissue>
    </source>
</reference>
<accession>A0AAV7UYP1</accession>
<feature type="compositionally biased region" description="Acidic residues" evidence="1">
    <location>
        <begin position="84"/>
        <end position="93"/>
    </location>
</feature>
<gene>
    <name evidence="2" type="ORF">NDU88_003348</name>
</gene>
<evidence type="ECO:0000256" key="1">
    <source>
        <dbReference type="SAM" id="MobiDB-lite"/>
    </source>
</evidence>
<evidence type="ECO:0000313" key="2">
    <source>
        <dbReference type="EMBL" id="KAJ1194053.1"/>
    </source>
</evidence>
<feature type="compositionally biased region" description="Basic and acidic residues" evidence="1">
    <location>
        <begin position="104"/>
        <end position="115"/>
    </location>
</feature>
<sequence>MASHRQGSRLSDLQVGDQVLIQNRFPGSKFQLPFEDSPRTVVRRQGSLVVAQRGADQILWFKQFHAPLPVSDGTIHDNPHPTDSDEASDDGQSEEPLPNSDSGDGGREASKHDSNPDLSPGGLVTAAG</sequence>
<protein>
    <submittedName>
        <fullName evidence="2">Uncharacterized protein</fullName>
    </submittedName>
</protein>
<dbReference type="Proteomes" id="UP001066276">
    <property type="component" value="Chromosome 2_2"/>
</dbReference>
<organism evidence="2 3">
    <name type="scientific">Pleurodeles waltl</name>
    <name type="common">Iberian ribbed newt</name>
    <dbReference type="NCBI Taxonomy" id="8319"/>
    <lineage>
        <taxon>Eukaryota</taxon>
        <taxon>Metazoa</taxon>
        <taxon>Chordata</taxon>
        <taxon>Craniata</taxon>
        <taxon>Vertebrata</taxon>
        <taxon>Euteleostomi</taxon>
        <taxon>Amphibia</taxon>
        <taxon>Batrachia</taxon>
        <taxon>Caudata</taxon>
        <taxon>Salamandroidea</taxon>
        <taxon>Salamandridae</taxon>
        <taxon>Pleurodelinae</taxon>
        <taxon>Pleurodeles</taxon>
    </lineage>
</organism>
<evidence type="ECO:0000313" key="3">
    <source>
        <dbReference type="Proteomes" id="UP001066276"/>
    </source>
</evidence>
<keyword evidence="3" id="KW-1185">Reference proteome</keyword>
<feature type="compositionally biased region" description="Basic and acidic residues" evidence="1">
    <location>
        <begin position="74"/>
        <end position="83"/>
    </location>
</feature>
<name>A0AAV7UYP1_PLEWA</name>